<feature type="compositionally biased region" description="Basic and acidic residues" evidence="11">
    <location>
        <begin position="720"/>
        <end position="742"/>
    </location>
</feature>
<dbReference type="Pfam" id="PF00498">
    <property type="entry name" value="FHA"/>
    <property type="match status" value="1"/>
</dbReference>
<dbReference type="Pfam" id="PF00787">
    <property type="entry name" value="PX"/>
    <property type="match status" value="1"/>
</dbReference>
<evidence type="ECO:0000259" key="13">
    <source>
        <dbReference type="PROSITE" id="PS50195"/>
    </source>
</evidence>
<dbReference type="FunFam" id="2.60.200.20:FF:000005">
    <property type="entry name" value="Kinesin family member 16B"/>
    <property type="match status" value="1"/>
</dbReference>
<dbReference type="InterPro" id="IPR008984">
    <property type="entry name" value="SMAD_FHA_dom_sf"/>
</dbReference>
<dbReference type="CTD" id="55614"/>
<keyword evidence="8" id="KW-0206">Cytoskeleton</keyword>
<dbReference type="CDD" id="cd22708">
    <property type="entry name" value="FHA_KIF16"/>
    <property type="match status" value="1"/>
</dbReference>
<evidence type="ECO:0000259" key="12">
    <source>
        <dbReference type="PROSITE" id="PS50067"/>
    </source>
</evidence>
<evidence type="ECO:0000256" key="10">
    <source>
        <dbReference type="SAM" id="Coils"/>
    </source>
</evidence>
<keyword evidence="2" id="KW-0963">Cytoplasm</keyword>
<feature type="region of interest" description="Disordered" evidence="11">
    <location>
        <begin position="702"/>
        <end position="742"/>
    </location>
</feature>
<feature type="coiled-coil region" evidence="10">
    <location>
        <begin position="918"/>
        <end position="955"/>
    </location>
</feature>
<dbReference type="OMA" id="KEMEIRH"/>
<sequence length="1471" mass="171451">MASVKVAVRVRPINKREINLGSTCIISTEGKKTSITNLKIPAHSGEGEVGLGRERVKTFTYDYSYWSVNPSDPQFASQERVFSDLGQDVLKSAFEGYNACIFAYGQTGSGKSYTMMGEPSCKGLIPRICEGLFSRIKKDDDYGVSFRTEVSYLEIYCERVRDLLRPSPQYTLRVREHPRDGPYVQDLSKHLVSDYQDVQALMDKGNIHRTTASTMMNDTSSRSHAIFTITFTQAKFLDDMPSETISKINLVDLAGSERADATGATGDRLKEGANINKSLVTLGNVISALADMSSMVGHSPMSTANRRKSNVFIPYRDSVLTWLLKDSLGGNSKTIMVATISPADVNYGETLSTLRYANRAKNIINKPTINEDPNVRLIKQLRAEIARLKACLTGMDSTDLQTVDKLQESEAMVKMLTEEWATKWKETQKIMKERTLALRSEGMGVVLDSALPHLIGVDDDLLSTGLKLYHIKEGNTTIGHQDADQPCDIVLFGVDVQDKHCWLSNNGGVVRLHPIKEAVCLVNGSRVREPLQLAQGCIVGIGETNLLRFNHPEEAKRLRRELKSRSMNDLSMYRSTENLLAATLRNSGAGMERKQQEEWDKLERKRIEIQELEEKFKQAESQRQQYQKKRESDLEVQQQQIEQVRLQWQHAQKQASEAELELEEERKKRHRQSCDILKQLEEYNREKERQCQEFQERLEQLNRQREDSQQRCQEMAATLESERQQAKERVQEERQRLEETERRQEKMLLEKEEELAEERVKLEDRLREERERFQAELTKVEEKEAEMKEGLEKAKQDLQKQQEQVQRERDEEHHFLEIEREKLEALKAKHEVARKLATTMDDSVKNQLAMENQQVAEAWANFDRLKQRQLDAIEEAEKNIQAKAEIRIDKIWQSRTELENEKTELSMRKRQNECAIKAATSEEELADLRKDLERIEAAEKRIATEKLSLEAREADVEKDIEAEFVELEKQKRRDEDILETEWSNLLQIEAANLHYLEQELSDRKMAIEKQKEKLTSTNKQLKQFNMTRSRTLTSLNDEDVGIKDEKEQLREKLQVQECSIQEELSGLEERRAGLKVSIVQDNEEMKEQRRLLEEAVATQNSLRESEEELKRETEKLTHLVEQISREKQGLEELLQTESFSESRFKEEQRKLNDKMEILAWTLWCILFWGVNTFTSMTLILAFSMLRNLVNSLKELEEQTKEKEHDLLQQREEFERERQAERDQIETERVKLQELENQERISKLVEETVKKRLSEERSERDEQLHQDHERDRLERERQLEQLKRDHRQEMEQLKKQIKNRSDSYGAVSLQGNGNVNSPPKRRYSFSSPITPHTEVLQDPIIISILGHMLRGHGWDAHYVFEVQIQVLDERWQVYRRYSKFRELHDYMKRKMPAIGLLNFPPKRLFTNWSEKAITKRRADLEVYLRNFISMCMKVPSCPLAPGPDRVLSKQTLCDFAMFFRKGAFETTKYGTG</sequence>
<keyword evidence="4 9" id="KW-0547">Nucleotide-binding</keyword>
<dbReference type="GO" id="GO:0005737">
    <property type="term" value="C:cytoplasm"/>
    <property type="evidence" value="ECO:0007669"/>
    <property type="project" value="UniProtKB-ARBA"/>
</dbReference>
<evidence type="ECO:0000256" key="9">
    <source>
        <dbReference type="PROSITE-ProRule" id="PRU00283"/>
    </source>
</evidence>
<keyword evidence="3" id="KW-0597">Phosphoprotein</keyword>
<evidence type="ECO:0000256" key="4">
    <source>
        <dbReference type="ARBA" id="ARBA00022741"/>
    </source>
</evidence>
<comment type="similarity">
    <text evidence="9">Belongs to the TRAFAC class myosin-kinesin ATPase superfamily. Kinesin family.</text>
</comment>
<evidence type="ECO:0000256" key="5">
    <source>
        <dbReference type="ARBA" id="ARBA00022840"/>
    </source>
</evidence>
<keyword evidence="7 9" id="KW-0505">Motor protein</keyword>
<accession>A0A914BF32</accession>
<dbReference type="SMART" id="SM00312">
    <property type="entry name" value="PX"/>
    <property type="match status" value="1"/>
</dbReference>
<dbReference type="GeneID" id="119742632"/>
<feature type="coiled-coil region" evidence="10">
    <location>
        <begin position="1185"/>
        <end position="1237"/>
    </location>
</feature>
<comment type="subcellular location">
    <subcellularLocation>
        <location evidence="1">Cytoplasm</location>
        <location evidence="1">Cytoskeleton</location>
    </subcellularLocation>
</comment>
<dbReference type="InterPro" id="IPR000253">
    <property type="entry name" value="FHA_dom"/>
</dbReference>
<evidence type="ECO:0000256" key="1">
    <source>
        <dbReference type="ARBA" id="ARBA00004245"/>
    </source>
</evidence>
<feature type="domain" description="Kinesin motor" evidence="12">
    <location>
        <begin position="3"/>
        <end position="363"/>
    </location>
</feature>
<keyword evidence="15" id="KW-1185">Reference proteome</keyword>
<evidence type="ECO:0000313" key="14">
    <source>
        <dbReference type="EnsemblMetazoa" id="XP_038074689.1"/>
    </source>
</evidence>
<dbReference type="InterPro" id="IPR036871">
    <property type="entry name" value="PX_dom_sf"/>
</dbReference>
<evidence type="ECO:0000256" key="8">
    <source>
        <dbReference type="ARBA" id="ARBA00023212"/>
    </source>
</evidence>
<dbReference type="RefSeq" id="XP_038074689.1">
    <property type="nucleotide sequence ID" value="XM_038218761.1"/>
</dbReference>
<protein>
    <recommendedName>
        <fullName evidence="16">Kinesin-like protein KIF16B</fullName>
    </recommendedName>
</protein>
<dbReference type="PROSITE" id="PS00411">
    <property type="entry name" value="KINESIN_MOTOR_1"/>
    <property type="match status" value="1"/>
</dbReference>
<dbReference type="Gene3D" id="3.40.850.10">
    <property type="entry name" value="Kinesin motor domain"/>
    <property type="match status" value="1"/>
</dbReference>
<dbReference type="OrthoDB" id="3176171at2759"/>
<dbReference type="InterPro" id="IPR019821">
    <property type="entry name" value="Kinesin_motor_CS"/>
</dbReference>
<organism evidence="14 15">
    <name type="scientific">Patiria miniata</name>
    <name type="common">Bat star</name>
    <name type="synonym">Asterina miniata</name>
    <dbReference type="NCBI Taxonomy" id="46514"/>
    <lineage>
        <taxon>Eukaryota</taxon>
        <taxon>Metazoa</taxon>
        <taxon>Echinodermata</taxon>
        <taxon>Eleutherozoa</taxon>
        <taxon>Asterozoa</taxon>
        <taxon>Asteroidea</taxon>
        <taxon>Valvatacea</taxon>
        <taxon>Valvatida</taxon>
        <taxon>Asterinidae</taxon>
        <taxon>Patiria</taxon>
    </lineage>
</organism>
<dbReference type="PROSITE" id="PS50195">
    <property type="entry name" value="PX"/>
    <property type="match status" value="1"/>
</dbReference>
<name>A0A914BF32_PATMI</name>
<feature type="binding site" evidence="9">
    <location>
        <begin position="105"/>
        <end position="112"/>
    </location>
    <ligand>
        <name>ATP</name>
        <dbReference type="ChEBI" id="CHEBI:30616"/>
    </ligand>
</feature>
<dbReference type="InterPro" id="IPR001752">
    <property type="entry name" value="Kinesin_motor_dom"/>
</dbReference>
<dbReference type="InterPro" id="IPR001683">
    <property type="entry name" value="PX_dom"/>
</dbReference>
<dbReference type="GO" id="GO:0007018">
    <property type="term" value="P:microtubule-based movement"/>
    <property type="evidence" value="ECO:0007669"/>
    <property type="project" value="InterPro"/>
</dbReference>
<keyword evidence="6 10" id="KW-0175">Coiled coil</keyword>
<dbReference type="GO" id="GO:0035091">
    <property type="term" value="F:phosphatidylinositol binding"/>
    <property type="evidence" value="ECO:0007669"/>
    <property type="project" value="InterPro"/>
</dbReference>
<dbReference type="SUPFAM" id="SSF64268">
    <property type="entry name" value="PX domain"/>
    <property type="match status" value="1"/>
</dbReference>
<dbReference type="PANTHER" id="PTHR47117">
    <property type="entry name" value="STAR-RELATED LIPID TRANSFER PROTEIN 9"/>
    <property type="match status" value="1"/>
</dbReference>
<dbReference type="GO" id="GO:0008017">
    <property type="term" value="F:microtubule binding"/>
    <property type="evidence" value="ECO:0007669"/>
    <property type="project" value="InterPro"/>
</dbReference>
<evidence type="ECO:0000256" key="7">
    <source>
        <dbReference type="ARBA" id="ARBA00023175"/>
    </source>
</evidence>
<dbReference type="SUPFAM" id="SSF49879">
    <property type="entry name" value="SMAD/FHA domain"/>
    <property type="match status" value="1"/>
</dbReference>
<dbReference type="Gene3D" id="2.60.200.20">
    <property type="match status" value="1"/>
</dbReference>
<dbReference type="InterPro" id="IPR036961">
    <property type="entry name" value="Kinesin_motor_dom_sf"/>
</dbReference>
<dbReference type="SMART" id="SM00240">
    <property type="entry name" value="FHA"/>
    <property type="match status" value="1"/>
</dbReference>
<dbReference type="PANTHER" id="PTHR47117:SF6">
    <property type="entry name" value="KINESIN-LIKE PROTEIN KIF16B"/>
    <property type="match status" value="1"/>
</dbReference>
<dbReference type="SUPFAM" id="SSF52540">
    <property type="entry name" value="P-loop containing nucleoside triphosphate hydrolases"/>
    <property type="match status" value="1"/>
</dbReference>
<evidence type="ECO:0000256" key="3">
    <source>
        <dbReference type="ARBA" id="ARBA00022553"/>
    </source>
</evidence>
<dbReference type="GO" id="GO:0005856">
    <property type="term" value="C:cytoskeleton"/>
    <property type="evidence" value="ECO:0007669"/>
    <property type="project" value="UniProtKB-SubCell"/>
</dbReference>
<proteinExistence type="inferred from homology"/>
<dbReference type="GO" id="GO:0005524">
    <property type="term" value="F:ATP binding"/>
    <property type="evidence" value="ECO:0007669"/>
    <property type="project" value="UniProtKB-UniRule"/>
</dbReference>
<dbReference type="SMART" id="SM00129">
    <property type="entry name" value="KISc"/>
    <property type="match status" value="1"/>
</dbReference>
<dbReference type="Pfam" id="PF00225">
    <property type="entry name" value="Kinesin"/>
    <property type="match status" value="1"/>
</dbReference>
<dbReference type="CDD" id="cd06874">
    <property type="entry name" value="PX_KIF16B_SNX23"/>
    <property type="match status" value="1"/>
</dbReference>
<dbReference type="InterPro" id="IPR027417">
    <property type="entry name" value="P-loop_NTPase"/>
</dbReference>
<dbReference type="Gene3D" id="3.30.1520.10">
    <property type="entry name" value="Phox-like domain"/>
    <property type="match status" value="1"/>
</dbReference>
<dbReference type="Proteomes" id="UP000887568">
    <property type="component" value="Unplaced"/>
</dbReference>
<evidence type="ECO:0000256" key="11">
    <source>
        <dbReference type="SAM" id="MobiDB-lite"/>
    </source>
</evidence>
<dbReference type="EnsemblMetazoa" id="XM_038218761.1">
    <property type="protein sequence ID" value="XP_038074689.1"/>
    <property type="gene ID" value="LOC119742632"/>
</dbReference>
<evidence type="ECO:0000313" key="15">
    <source>
        <dbReference type="Proteomes" id="UP000887568"/>
    </source>
</evidence>
<feature type="domain" description="PX" evidence="13">
    <location>
        <begin position="1337"/>
        <end position="1462"/>
    </location>
</feature>
<keyword evidence="5 9" id="KW-0067">ATP-binding</keyword>
<reference evidence="14" key="1">
    <citation type="submission" date="2022-11" db="UniProtKB">
        <authorList>
            <consortium name="EnsemblMetazoa"/>
        </authorList>
    </citation>
    <scope>IDENTIFICATION</scope>
</reference>
<evidence type="ECO:0008006" key="16">
    <source>
        <dbReference type="Google" id="ProtNLM"/>
    </source>
</evidence>
<dbReference type="GO" id="GO:0003777">
    <property type="term" value="F:microtubule motor activity"/>
    <property type="evidence" value="ECO:0007669"/>
    <property type="project" value="InterPro"/>
</dbReference>
<evidence type="ECO:0000256" key="2">
    <source>
        <dbReference type="ARBA" id="ARBA00022490"/>
    </source>
</evidence>
<feature type="region of interest" description="Disordered" evidence="11">
    <location>
        <begin position="1296"/>
        <end position="1319"/>
    </location>
</feature>
<evidence type="ECO:0000256" key="6">
    <source>
        <dbReference type="ARBA" id="ARBA00023054"/>
    </source>
</evidence>
<feature type="coiled-coil region" evidence="10">
    <location>
        <begin position="997"/>
        <end position="1133"/>
    </location>
</feature>
<dbReference type="PRINTS" id="PR00380">
    <property type="entry name" value="KINESINHEAVY"/>
</dbReference>
<dbReference type="CDD" id="cd01365">
    <property type="entry name" value="KISc_KIF1A_KIF1B"/>
    <property type="match status" value="1"/>
</dbReference>
<dbReference type="FunFam" id="3.40.850.10:FF:000021">
    <property type="entry name" value="kinesin-like protein KIF16B isoform X1"/>
    <property type="match status" value="1"/>
</dbReference>
<feature type="region of interest" description="Disordered" evidence="11">
    <location>
        <begin position="1251"/>
        <end position="1272"/>
    </location>
</feature>
<dbReference type="PROSITE" id="PS50067">
    <property type="entry name" value="KINESIN_MOTOR_2"/>
    <property type="match status" value="1"/>
</dbReference>